<keyword evidence="3" id="KW-1185">Reference proteome</keyword>
<sequence length="180" mass="20803">MSTKPVIIEKYNYNWPAIFNGLALILKDHLGSLIIDIEHVGSTSVPGLAAKPIIDLDIVIHSMTILPEIIDKLSELGYYHEGNLGVEGREAFGRIDNKVPYNQENSIKSEHHLYVCHKESEAYLRHLLFRDVLRRYPDLAKEYAELKKELATLYKDNRKAYTEGKTQFINRIMEKYKTNL</sequence>
<evidence type="ECO:0000256" key="1">
    <source>
        <dbReference type="SAM" id="Coils"/>
    </source>
</evidence>
<dbReference type="PANTHER" id="PTHR34822:SF1">
    <property type="entry name" value="GRPB FAMILY PROTEIN"/>
    <property type="match status" value="1"/>
</dbReference>
<name>A0ABS4H364_9BACL</name>
<accession>A0ABS4H364</accession>
<dbReference type="InterPro" id="IPR007344">
    <property type="entry name" value="GrpB/CoaE"/>
</dbReference>
<dbReference type="Proteomes" id="UP001519273">
    <property type="component" value="Unassembled WGS sequence"/>
</dbReference>
<keyword evidence="1" id="KW-0175">Coiled coil</keyword>
<dbReference type="Gene3D" id="3.30.460.10">
    <property type="entry name" value="Beta Polymerase, domain 2"/>
    <property type="match status" value="1"/>
</dbReference>
<proteinExistence type="predicted"/>
<feature type="coiled-coil region" evidence="1">
    <location>
        <begin position="136"/>
        <end position="163"/>
    </location>
</feature>
<dbReference type="SUPFAM" id="SSF81301">
    <property type="entry name" value="Nucleotidyltransferase"/>
    <property type="match status" value="1"/>
</dbReference>
<reference evidence="2 3" key="1">
    <citation type="submission" date="2021-03" db="EMBL/GenBank/DDBJ databases">
        <title>Genomic Encyclopedia of Type Strains, Phase IV (KMG-IV): sequencing the most valuable type-strain genomes for metagenomic binning, comparative biology and taxonomic classification.</title>
        <authorList>
            <person name="Goeker M."/>
        </authorList>
    </citation>
    <scope>NUCLEOTIDE SEQUENCE [LARGE SCALE GENOMIC DNA]</scope>
    <source>
        <strain evidence="2 3">DSM 23491</strain>
    </source>
</reference>
<gene>
    <name evidence="2" type="ORF">J2Z20_001426</name>
</gene>
<organism evidence="2 3">
    <name type="scientific">Paenibacillus sediminis</name>
    <dbReference type="NCBI Taxonomy" id="664909"/>
    <lineage>
        <taxon>Bacteria</taxon>
        <taxon>Bacillati</taxon>
        <taxon>Bacillota</taxon>
        <taxon>Bacilli</taxon>
        <taxon>Bacillales</taxon>
        <taxon>Paenibacillaceae</taxon>
        <taxon>Paenibacillus</taxon>
    </lineage>
</organism>
<dbReference type="Pfam" id="PF04229">
    <property type="entry name" value="GrpB"/>
    <property type="match status" value="1"/>
</dbReference>
<evidence type="ECO:0000313" key="3">
    <source>
        <dbReference type="Proteomes" id="UP001519273"/>
    </source>
</evidence>
<protein>
    <submittedName>
        <fullName evidence="2">GrpB-like predicted nucleotidyltransferase (UPF0157 family)</fullName>
    </submittedName>
</protein>
<evidence type="ECO:0000313" key="2">
    <source>
        <dbReference type="EMBL" id="MBP1936565.1"/>
    </source>
</evidence>
<dbReference type="EMBL" id="JAGGKP010000001">
    <property type="protein sequence ID" value="MBP1936565.1"/>
    <property type="molecule type" value="Genomic_DNA"/>
</dbReference>
<dbReference type="RefSeq" id="WP_209847055.1">
    <property type="nucleotide sequence ID" value="NZ_CBCRVE010000002.1"/>
</dbReference>
<dbReference type="InterPro" id="IPR043519">
    <property type="entry name" value="NT_sf"/>
</dbReference>
<comment type="caution">
    <text evidence="2">The sequence shown here is derived from an EMBL/GenBank/DDBJ whole genome shotgun (WGS) entry which is preliminary data.</text>
</comment>
<dbReference type="PANTHER" id="PTHR34822">
    <property type="entry name" value="GRPB DOMAIN PROTEIN (AFU_ORTHOLOGUE AFUA_1G01530)"/>
    <property type="match status" value="1"/>
</dbReference>